<dbReference type="InterPro" id="IPR013083">
    <property type="entry name" value="Znf_RING/FYVE/PHD"/>
</dbReference>
<dbReference type="SMART" id="SM00184">
    <property type="entry name" value="RING"/>
    <property type="match status" value="1"/>
</dbReference>
<dbReference type="Proteomes" id="UP001415857">
    <property type="component" value="Unassembled WGS sequence"/>
</dbReference>
<dbReference type="PROSITE" id="PS50089">
    <property type="entry name" value="ZF_RING_2"/>
    <property type="match status" value="1"/>
</dbReference>
<protein>
    <recommendedName>
        <fullName evidence="3">RING-type domain-containing protein</fullName>
    </recommendedName>
</protein>
<feature type="domain" description="RING-type" evidence="3">
    <location>
        <begin position="212"/>
        <end position="273"/>
    </location>
</feature>
<feature type="compositionally biased region" description="Polar residues" evidence="2">
    <location>
        <begin position="108"/>
        <end position="118"/>
    </location>
</feature>
<keyword evidence="1" id="KW-0479">Metal-binding</keyword>
<evidence type="ECO:0000313" key="4">
    <source>
        <dbReference type="EMBL" id="KAK9275362.1"/>
    </source>
</evidence>
<dbReference type="InterPro" id="IPR001841">
    <property type="entry name" value="Znf_RING"/>
</dbReference>
<comment type="caution">
    <text evidence="4">The sequence shown here is derived from an EMBL/GenBank/DDBJ whole genome shotgun (WGS) entry which is preliminary data.</text>
</comment>
<keyword evidence="1" id="KW-0863">Zinc-finger</keyword>
<evidence type="ECO:0000259" key="3">
    <source>
        <dbReference type="PROSITE" id="PS50089"/>
    </source>
</evidence>
<evidence type="ECO:0000256" key="1">
    <source>
        <dbReference type="PROSITE-ProRule" id="PRU00175"/>
    </source>
</evidence>
<feature type="region of interest" description="Disordered" evidence="2">
    <location>
        <begin position="92"/>
        <end position="118"/>
    </location>
</feature>
<reference evidence="4 5" key="1">
    <citation type="journal article" date="2024" name="Plant J.">
        <title>Genome sequences and population genomics reveal climatic adaptation and genomic divergence between two closely related sweetgum species.</title>
        <authorList>
            <person name="Xu W.Q."/>
            <person name="Ren C.Q."/>
            <person name="Zhang X.Y."/>
            <person name="Comes H.P."/>
            <person name="Liu X.H."/>
            <person name="Li Y.G."/>
            <person name="Kettle C.J."/>
            <person name="Jalonen R."/>
            <person name="Gaisberger H."/>
            <person name="Ma Y.Z."/>
            <person name="Qiu Y.X."/>
        </authorList>
    </citation>
    <scope>NUCLEOTIDE SEQUENCE [LARGE SCALE GENOMIC DNA]</scope>
    <source>
        <strain evidence="4">Hangzhou</strain>
    </source>
</reference>
<organism evidence="4 5">
    <name type="scientific">Liquidambar formosana</name>
    <name type="common">Formosan gum</name>
    <dbReference type="NCBI Taxonomy" id="63359"/>
    <lineage>
        <taxon>Eukaryota</taxon>
        <taxon>Viridiplantae</taxon>
        <taxon>Streptophyta</taxon>
        <taxon>Embryophyta</taxon>
        <taxon>Tracheophyta</taxon>
        <taxon>Spermatophyta</taxon>
        <taxon>Magnoliopsida</taxon>
        <taxon>eudicotyledons</taxon>
        <taxon>Gunneridae</taxon>
        <taxon>Pentapetalae</taxon>
        <taxon>Saxifragales</taxon>
        <taxon>Altingiaceae</taxon>
        <taxon>Liquidambar</taxon>
    </lineage>
</organism>
<name>A0AAP0WNZ8_LIQFO</name>
<keyword evidence="1" id="KW-0862">Zinc</keyword>
<dbReference type="SUPFAM" id="SSF57850">
    <property type="entry name" value="RING/U-box"/>
    <property type="match status" value="1"/>
</dbReference>
<evidence type="ECO:0000313" key="5">
    <source>
        <dbReference type="Proteomes" id="UP001415857"/>
    </source>
</evidence>
<dbReference type="GO" id="GO:0008270">
    <property type="term" value="F:zinc ion binding"/>
    <property type="evidence" value="ECO:0007669"/>
    <property type="project" value="UniProtKB-KW"/>
</dbReference>
<accession>A0AAP0WNZ8</accession>
<sequence>MVDLHMVSIPGPGSSSSNFFPMLQGHFHHCSPMPNDRNRSVCGGRDARYANGDPNRCFHGSVSASKPLPYKNKARLSSMGSENITVTRIPNGRNTFRSQHGSKDRVRTSLNESSKVSPTIRATNSTFGNIRSGRAQWSQLAQSSKDPALPIRKSGIQTTLAPRQVWQRKTKAQPSIRPSKPSSKRTRPTYHIRWNDMSQGFDESCQTVGANCHLCNQDLATAPTDYGSEGYYEFELSNLPNVDVLPCGHSFHSECLQLNTPEDQSRDPLCAICAYGFF</sequence>
<gene>
    <name evidence="4" type="ORF">L1049_022626</name>
</gene>
<feature type="region of interest" description="Disordered" evidence="2">
    <location>
        <begin position="165"/>
        <end position="187"/>
    </location>
</feature>
<dbReference type="EMBL" id="JBBPBK010000011">
    <property type="protein sequence ID" value="KAK9275362.1"/>
    <property type="molecule type" value="Genomic_DNA"/>
</dbReference>
<keyword evidence="5" id="KW-1185">Reference proteome</keyword>
<dbReference type="PANTHER" id="PTHR31150">
    <property type="entry name" value="EXPRESSED PROTEIN"/>
    <property type="match status" value="1"/>
</dbReference>
<dbReference type="PANTHER" id="PTHR31150:SF19">
    <property type="entry name" value="RING-TYPE DOMAIN-CONTAINING PROTEIN"/>
    <property type="match status" value="1"/>
</dbReference>
<dbReference type="AlphaFoldDB" id="A0AAP0WNZ8"/>
<proteinExistence type="predicted"/>
<dbReference type="Gene3D" id="3.30.40.10">
    <property type="entry name" value="Zinc/RING finger domain, C3HC4 (zinc finger)"/>
    <property type="match status" value="1"/>
</dbReference>
<evidence type="ECO:0000256" key="2">
    <source>
        <dbReference type="SAM" id="MobiDB-lite"/>
    </source>
</evidence>